<evidence type="ECO:0000313" key="2">
    <source>
        <dbReference type="Proteomes" id="UP001549321"/>
    </source>
</evidence>
<keyword evidence="2" id="KW-1185">Reference proteome</keyword>
<accession>A0ABV2R137</accession>
<comment type="caution">
    <text evidence="1">The sequence shown here is derived from an EMBL/GenBank/DDBJ whole genome shotgun (WGS) entry which is preliminary data.</text>
</comment>
<evidence type="ECO:0000313" key="1">
    <source>
        <dbReference type="EMBL" id="MET4634987.1"/>
    </source>
</evidence>
<gene>
    <name evidence="1" type="ORF">ABIE08_002933</name>
</gene>
<organism evidence="1 2">
    <name type="scientific">Kaistia defluvii</name>
    <dbReference type="NCBI Taxonomy" id="410841"/>
    <lineage>
        <taxon>Bacteria</taxon>
        <taxon>Pseudomonadati</taxon>
        <taxon>Pseudomonadota</taxon>
        <taxon>Alphaproteobacteria</taxon>
        <taxon>Hyphomicrobiales</taxon>
        <taxon>Kaistiaceae</taxon>
        <taxon>Kaistia</taxon>
    </lineage>
</organism>
<name>A0ABV2R137_9HYPH</name>
<dbReference type="Proteomes" id="UP001549321">
    <property type="component" value="Unassembled WGS sequence"/>
</dbReference>
<dbReference type="EMBL" id="JBEPSM010000002">
    <property type="protein sequence ID" value="MET4634987.1"/>
    <property type="molecule type" value="Genomic_DNA"/>
</dbReference>
<protein>
    <submittedName>
        <fullName evidence="1">Uncharacterized protein</fullName>
    </submittedName>
</protein>
<dbReference type="RefSeq" id="WP_354552136.1">
    <property type="nucleotide sequence ID" value="NZ_JBEPSM010000002.1"/>
</dbReference>
<proteinExistence type="predicted"/>
<sequence length="101" mass="10999">MTHDARLPKGGFIDKIQFGESIDGSTRVNFRASLSFPMDGELADTVLIVSSHTWVPSDETLPEVNKAILRHLADFLRSAGGSGLEEIEQALRASAERMASQ</sequence>
<reference evidence="1 2" key="1">
    <citation type="submission" date="2024-06" db="EMBL/GenBank/DDBJ databases">
        <title>Sorghum-associated microbial communities from plants grown in Nebraska, USA.</title>
        <authorList>
            <person name="Schachtman D."/>
        </authorList>
    </citation>
    <scope>NUCLEOTIDE SEQUENCE [LARGE SCALE GENOMIC DNA]</scope>
    <source>
        <strain evidence="1 2">3207</strain>
    </source>
</reference>